<proteinExistence type="predicted"/>
<reference evidence="3" key="2">
    <citation type="submission" date="2025-09" db="UniProtKB">
        <authorList>
            <consortium name="Ensembl"/>
        </authorList>
    </citation>
    <scope>IDENTIFICATION</scope>
</reference>
<dbReference type="Pfam" id="PF00071">
    <property type="entry name" value="Ras"/>
    <property type="match status" value="1"/>
</dbReference>
<dbReference type="PROSITE" id="PS51420">
    <property type="entry name" value="RHO"/>
    <property type="match status" value="1"/>
</dbReference>
<dbReference type="Proteomes" id="UP000472270">
    <property type="component" value="Unassembled WGS sequence"/>
</dbReference>
<evidence type="ECO:0000256" key="1">
    <source>
        <dbReference type="ARBA" id="ARBA00022741"/>
    </source>
</evidence>
<accession>A0A673JYN5</accession>
<evidence type="ECO:0000313" key="3">
    <source>
        <dbReference type="Ensembl" id="ENSSRHP00000058385.1"/>
    </source>
</evidence>
<reference evidence="3" key="1">
    <citation type="submission" date="2025-08" db="UniProtKB">
        <authorList>
            <consortium name="Ensembl"/>
        </authorList>
    </citation>
    <scope>IDENTIFICATION</scope>
</reference>
<dbReference type="GO" id="GO:0005525">
    <property type="term" value="F:GTP binding"/>
    <property type="evidence" value="ECO:0007669"/>
    <property type="project" value="UniProtKB-KW"/>
</dbReference>
<dbReference type="PRINTS" id="PR00449">
    <property type="entry name" value="RASTRNSFRMNG"/>
</dbReference>
<sequence length="215" mass="24330">FDLLFSPWNFRFGIVILGDSAVGKSSLLHRFTEGTFDESRQSPLGIDFKVHNMNFDPDVVIKLLLWDTAGQERFRSICKSYMRNSVGCILMLDVSQRQTFDRVGSWHQEVLDYVKPNPMFFVLVGHKCDLAVGRQVRKSEGEALAKKLNMLAYLEVSTKENINVSEAFETLTRGVYTLFQQGKIPTRDDWHGLTVGATNKKEPPVTKKSACCNCG</sequence>
<dbReference type="SUPFAM" id="SSF52540">
    <property type="entry name" value="P-loop containing nucleoside triphosphate hydrolases"/>
    <property type="match status" value="1"/>
</dbReference>
<protein>
    <submittedName>
        <fullName evidence="3">Ras-related protein Rab-39B-like</fullName>
    </submittedName>
</protein>
<dbReference type="InterPro" id="IPR005225">
    <property type="entry name" value="Small_GTP-bd"/>
</dbReference>
<dbReference type="NCBIfam" id="TIGR00231">
    <property type="entry name" value="small_GTP"/>
    <property type="match status" value="1"/>
</dbReference>
<dbReference type="AlphaFoldDB" id="A0A673JYN5"/>
<evidence type="ECO:0000256" key="2">
    <source>
        <dbReference type="ARBA" id="ARBA00023134"/>
    </source>
</evidence>
<evidence type="ECO:0000313" key="4">
    <source>
        <dbReference type="Proteomes" id="UP000472270"/>
    </source>
</evidence>
<dbReference type="SMART" id="SM00175">
    <property type="entry name" value="RAB"/>
    <property type="match status" value="1"/>
</dbReference>
<dbReference type="SMART" id="SM00176">
    <property type="entry name" value="RAN"/>
    <property type="match status" value="1"/>
</dbReference>
<dbReference type="PROSITE" id="PS51419">
    <property type="entry name" value="RAB"/>
    <property type="match status" value="1"/>
</dbReference>
<keyword evidence="1" id="KW-0547">Nucleotide-binding</keyword>
<keyword evidence="2" id="KW-0342">GTP-binding</keyword>
<dbReference type="SMART" id="SM00173">
    <property type="entry name" value="RAS"/>
    <property type="match status" value="1"/>
</dbReference>
<dbReference type="InterPro" id="IPR001806">
    <property type="entry name" value="Small_GTPase"/>
</dbReference>
<dbReference type="SMART" id="SM00174">
    <property type="entry name" value="RHO"/>
    <property type="match status" value="1"/>
</dbReference>
<organism evidence="3 4">
    <name type="scientific">Sinocyclocheilus rhinocerous</name>
    <dbReference type="NCBI Taxonomy" id="307959"/>
    <lineage>
        <taxon>Eukaryota</taxon>
        <taxon>Metazoa</taxon>
        <taxon>Chordata</taxon>
        <taxon>Craniata</taxon>
        <taxon>Vertebrata</taxon>
        <taxon>Euteleostomi</taxon>
        <taxon>Actinopterygii</taxon>
        <taxon>Neopterygii</taxon>
        <taxon>Teleostei</taxon>
        <taxon>Ostariophysi</taxon>
        <taxon>Cypriniformes</taxon>
        <taxon>Cyprinidae</taxon>
        <taxon>Cyprininae</taxon>
        <taxon>Sinocyclocheilus</taxon>
    </lineage>
</organism>
<dbReference type="InterPro" id="IPR050227">
    <property type="entry name" value="Rab"/>
</dbReference>
<keyword evidence="4" id="KW-1185">Reference proteome</keyword>
<dbReference type="Gene3D" id="3.40.50.300">
    <property type="entry name" value="P-loop containing nucleotide triphosphate hydrolases"/>
    <property type="match status" value="1"/>
</dbReference>
<dbReference type="InterPro" id="IPR027417">
    <property type="entry name" value="P-loop_NTPase"/>
</dbReference>
<gene>
    <name evidence="3" type="primary">LOC107717243</name>
</gene>
<dbReference type="FunFam" id="3.40.50.300:FF:003491">
    <property type="entry name" value="RAB39A, member RAS oncogene family"/>
    <property type="match status" value="1"/>
</dbReference>
<dbReference type="PROSITE" id="PS51421">
    <property type="entry name" value="RAS"/>
    <property type="match status" value="1"/>
</dbReference>
<name>A0A673JYN5_9TELE</name>
<dbReference type="GO" id="GO:0003924">
    <property type="term" value="F:GTPase activity"/>
    <property type="evidence" value="ECO:0007669"/>
    <property type="project" value="InterPro"/>
</dbReference>
<dbReference type="PANTHER" id="PTHR47977">
    <property type="entry name" value="RAS-RELATED PROTEIN RAB"/>
    <property type="match status" value="1"/>
</dbReference>
<dbReference type="Ensembl" id="ENSSRHT00000060008.1">
    <property type="protein sequence ID" value="ENSSRHP00000058385.1"/>
    <property type="gene ID" value="ENSSRHG00000029262.1"/>
</dbReference>